<dbReference type="KEGG" id="dmm:dnm_086200"/>
<organism evidence="1 2">
    <name type="scientific">Desulfonema magnum</name>
    <dbReference type="NCBI Taxonomy" id="45655"/>
    <lineage>
        <taxon>Bacteria</taxon>
        <taxon>Pseudomonadati</taxon>
        <taxon>Thermodesulfobacteriota</taxon>
        <taxon>Desulfobacteria</taxon>
        <taxon>Desulfobacterales</taxon>
        <taxon>Desulfococcaceae</taxon>
        <taxon>Desulfonema</taxon>
    </lineage>
</organism>
<dbReference type="Proteomes" id="UP000663722">
    <property type="component" value="Chromosome"/>
</dbReference>
<protein>
    <submittedName>
        <fullName evidence="1">Uncharacterized protein</fullName>
    </submittedName>
</protein>
<name>A0A975BW11_9BACT</name>
<proteinExistence type="predicted"/>
<dbReference type="AlphaFoldDB" id="A0A975BW11"/>
<gene>
    <name evidence="1" type="ORF">dnm_086200</name>
</gene>
<evidence type="ECO:0000313" key="1">
    <source>
        <dbReference type="EMBL" id="QTA92537.1"/>
    </source>
</evidence>
<reference evidence="1" key="1">
    <citation type="journal article" date="2021" name="Microb. Physiol.">
        <title>Proteogenomic Insights into the Physiology of Marine, Sulfate-Reducing, Filamentous Desulfonema limicola and Desulfonema magnum.</title>
        <authorList>
            <person name="Schnaars V."/>
            <person name="Wohlbrand L."/>
            <person name="Scheve S."/>
            <person name="Hinrichs C."/>
            <person name="Reinhardt R."/>
            <person name="Rabus R."/>
        </authorList>
    </citation>
    <scope>NUCLEOTIDE SEQUENCE</scope>
    <source>
        <strain evidence="1">4be13</strain>
    </source>
</reference>
<keyword evidence="2" id="KW-1185">Reference proteome</keyword>
<evidence type="ECO:0000313" key="2">
    <source>
        <dbReference type="Proteomes" id="UP000663722"/>
    </source>
</evidence>
<sequence>MPSEFTLFYFYWNAHLKRPNQLLYGFFGCHTESHVSRKAGFMPVFRYSSDFSKIQAMTVGSFA</sequence>
<accession>A0A975BW11</accession>
<dbReference type="EMBL" id="CP061800">
    <property type="protein sequence ID" value="QTA92537.1"/>
    <property type="molecule type" value="Genomic_DNA"/>
</dbReference>